<dbReference type="SMART" id="SM00184">
    <property type="entry name" value="RING"/>
    <property type="match status" value="1"/>
</dbReference>
<keyword evidence="2 4" id="KW-0863">Zinc-finger</keyword>
<proteinExistence type="predicted"/>
<dbReference type="InterPro" id="IPR001870">
    <property type="entry name" value="B30.2/SPRY"/>
</dbReference>
<comment type="caution">
    <text evidence="8">The sequence shown here is derived from an EMBL/GenBank/DDBJ whole genome shotgun (WGS) entry which is preliminary data.</text>
</comment>
<keyword evidence="5" id="KW-0812">Transmembrane</keyword>
<sequence>MSHEENEFIELITVIVDVLSEAPMASAFLCHIIDSAALPSKETSYKITTRLLQKLKPGLLFYLKSLGGIYRTKPKKRTRVNAAIIWSVLAEKLAGEISLSLFSDNVCTTLLDYLQYDRDASVRLFALIALEKFGMTGQNKEKILNSGRDIHRILQCISKELHSDEVSSEDVNRRRQLKFCVEWALKNTFDSGKEDMYDSDEGSVSNNINVMLNPVDATAHWKISRNGLEIRNDNSTFESIRATMGVSSGKWFYEVVLLTNGIMQIGYATKRCMFGPEDGTGVGDDPFGFAFDGCRNVLWANGVSVPYGGSESWKPGDVVGVYMDVSSGCVRFYLNGKDLGVVYPLNIAQFRKLAESSLHPALSFTSYQQAIVNFGAEKFRYPPPPSSFTYQTLNSQGQISSELRNSIQKRVWRASRYRSVSVSPYWKQQFESTEEDFDTQCSICFAKPPVVVLGPCNHDGFCADCSKMMHSCPLCRTPISHRKPMNNNITSLPSTPTKLSIASTSASSSLSAPSTAIVLPPTPPHSRPASSITSWEPRSIFTTSRSKNSQKIKKTSTVNYSEKRNLFIVGKIYIIAFLFIYSCIYYRRKNFIIRHW</sequence>
<dbReference type="InterPro" id="IPR016024">
    <property type="entry name" value="ARM-type_fold"/>
</dbReference>
<keyword evidence="3" id="KW-0862">Zinc</keyword>
<keyword evidence="1" id="KW-0479">Metal-binding</keyword>
<dbReference type="CDD" id="cd16566">
    <property type="entry name" value="RING-HC_RSPRY1"/>
    <property type="match status" value="1"/>
</dbReference>
<dbReference type="SUPFAM" id="SSF57850">
    <property type="entry name" value="RING/U-box"/>
    <property type="match status" value="1"/>
</dbReference>
<evidence type="ECO:0000259" key="6">
    <source>
        <dbReference type="PROSITE" id="PS50089"/>
    </source>
</evidence>
<evidence type="ECO:0000313" key="9">
    <source>
        <dbReference type="Proteomes" id="UP000615446"/>
    </source>
</evidence>
<dbReference type="GO" id="GO:0005737">
    <property type="term" value="C:cytoplasm"/>
    <property type="evidence" value="ECO:0007669"/>
    <property type="project" value="TreeGrafter"/>
</dbReference>
<feature type="domain" description="RING-type" evidence="6">
    <location>
        <begin position="441"/>
        <end position="476"/>
    </location>
</feature>
<dbReference type="InterPro" id="IPR045129">
    <property type="entry name" value="RNF123/RKP/RSPRY1"/>
</dbReference>
<dbReference type="PANTHER" id="PTHR13363:SF6">
    <property type="entry name" value="RING FINGER AND SPRY DOMAIN-CONTAINING PROTEIN 1"/>
    <property type="match status" value="1"/>
</dbReference>
<dbReference type="GO" id="GO:0051603">
    <property type="term" value="P:proteolysis involved in protein catabolic process"/>
    <property type="evidence" value="ECO:0007669"/>
    <property type="project" value="TreeGrafter"/>
</dbReference>
<dbReference type="PROSITE" id="PS50188">
    <property type="entry name" value="B302_SPRY"/>
    <property type="match status" value="1"/>
</dbReference>
<dbReference type="SUPFAM" id="SSF49899">
    <property type="entry name" value="Concanavalin A-like lectins/glucanases"/>
    <property type="match status" value="1"/>
</dbReference>
<evidence type="ECO:0000256" key="2">
    <source>
        <dbReference type="ARBA" id="ARBA00022771"/>
    </source>
</evidence>
<evidence type="ECO:0000256" key="1">
    <source>
        <dbReference type="ARBA" id="ARBA00022723"/>
    </source>
</evidence>
<dbReference type="PROSITE" id="PS50089">
    <property type="entry name" value="ZF_RING_2"/>
    <property type="match status" value="1"/>
</dbReference>
<evidence type="ECO:0000259" key="7">
    <source>
        <dbReference type="PROSITE" id="PS50188"/>
    </source>
</evidence>
<dbReference type="SMART" id="SM00449">
    <property type="entry name" value="SPRY"/>
    <property type="match status" value="1"/>
</dbReference>
<dbReference type="Gene3D" id="3.30.40.10">
    <property type="entry name" value="Zinc/RING finger domain, C3HC4 (zinc finger)"/>
    <property type="match status" value="1"/>
</dbReference>
<feature type="domain" description="B30.2/SPRY" evidence="7">
    <location>
        <begin position="190"/>
        <end position="379"/>
    </location>
</feature>
<dbReference type="Proteomes" id="UP000615446">
    <property type="component" value="Unassembled WGS sequence"/>
</dbReference>
<dbReference type="EMBL" id="BLAL01000180">
    <property type="protein sequence ID" value="GES88621.1"/>
    <property type="molecule type" value="Genomic_DNA"/>
</dbReference>
<reference evidence="8" key="1">
    <citation type="submission" date="2019-10" db="EMBL/GenBank/DDBJ databases">
        <title>Conservation and host-specific expression of non-tandemly repeated heterogenous ribosome RNA gene in arbuscular mycorrhizal fungi.</title>
        <authorList>
            <person name="Maeda T."/>
            <person name="Kobayashi Y."/>
            <person name="Nakagawa T."/>
            <person name="Ezawa T."/>
            <person name="Yamaguchi K."/>
            <person name="Bino T."/>
            <person name="Nishimoto Y."/>
            <person name="Shigenobu S."/>
            <person name="Kawaguchi M."/>
        </authorList>
    </citation>
    <scope>NUCLEOTIDE SEQUENCE</scope>
    <source>
        <strain evidence="8">HR1</strain>
    </source>
</reference>
<dbReference type="Pfam" id="PF13920">
    <property type="entry name" value="zf-C3HC4_3"/>
    <property type="match status" value="1"/>
</dbReference>
<dbReference type="GO" id="GO:0008270">
    <property type="term" value="F:zinc ion binding"/>
    <property type="evidence" value="ECO:0007669"/>
    <property type="project" value="UniProtKB-KW"/>
</dbReference>
<dbReference type="InterPro" id="IPR003877">
    <property type="entry name" value="SPRY_dom"/>
</dbReference>
<gene>
    <name evidence="8" type="ORF">RCL2_001555900</name>
</gene>
<dbReference type="InterPro" id="IPR043136">
    <property type="entry name" value="B30.2/SPRY_sf"/>
</dbReference>
<evidence type="ECO:0000256" key="4">
    <source>
        <dbReference type="PROSITE-ProRule" id="PRU00175"/>
    </source>
</evidence>
<dbReference type="SUPFAM" id="SSF48371">
    <property type="entry name" value="ARM repeat"/>
    <property type="match status" value="1"/>
</dbReference>
<protein>
    <submittedName>
        <fullName evidence="8">RING finger and SPRY domain-containing protein 1-like</fullName>
    </submittedName>
</protein>
<dbReference type="InterPro" id="IPR001841">
    <property type="entry name" value="Znf_RING"/>
</dbReference>
<keyword evidence="5" id="KW-1133">Transmembrane helix</keyword>
<organism evidence="8 9">
    <name type="scientific">Rhizophagus clarus</name>
    <dbReference type="NCBI Taxonomy" id="94130"/>
    <lineage>
        <taxon>Eukaryota</taxon>
        <taxon>Fungi</taxon>
        <taxon>Fungi incertae sedis</taxon>
        <taxon>Mucoromycota</taxon>
        <taxon>Glomeromycotina</taxon>
        <taxon>Glomeromycetes</taxon>
        <taxon>Glomerales</taxon>
        <taxon>Glomeraceae</taxon>
        <taxon>Rhizophagus</taxon>
    </lineage>
</organism>
<dbReference type="InterPro" id="IPR013083">
    <property type="entry name" value="Znf_RING/FYVE/PHD"/>
</dbReference>
<dbReference type="Gene3D" id="2.60.120.920">
    <property type="match status" value="1"/>
</dbReference>
<dbReference type="AlphaFoldDB" id="A0A8H3LME8"/>
<evidence type="ECO:0000256" key="5">
    <source>
        <dbReference type="SAM" id="Phobius"/>
    </source>
</evidence>
<dbReference type="Pfam" id="PF00622">
    <property type="entry name" value="SPRY"/>
    <property type="match status" value="1"/>
</dbReference>
<dbReference type="PANTHER" id="PTHR13363">
    <property type="entry name" value="RING FINGER AND SRY DOMAIN-CONTAINING"/>
    <property type="match status" value="1"/>
</dbReference>
<accession>A0A8H3LME8</accession>
<evidence type="ECO:0000256" key="3">
    <source>
        <dbReference type="ARBA" id="ARBA00022833"/>
    </source>
</evidence>
<evidence type="ECO:0000313" key="8">
    <source>
        <dbReference type="EMBL" id="GES88621.1"/>
    </source>
</evidence>
<dbReference type="GO" id="GO:0004842">
    <property type="term" value="F:ubiquitin-protein transferase activity"/>
    <property type="evidence" value="ECO:0007669"/>
    <property type="project" value="InterPro"/>
</dbReference>
<dbReference type="OrthoDB" id="2967263at2759"/>
<name>A0A8H3LME8_9GLOM</name>
<keyword evidence="5" id="KW-0472">Membrane</keyword>
<dbReference type="InterPro" id="IPR013320">
    <property type="entry name" value="ConA-like_dom_sf"/>
</dbReference>
<feature type="transmembrane region" description="Helical" evidence="5">
    <location>
        <begin position="566"/>
        <end position="586"/>
    </location>
</feature>